<evidence type="ECO:0000313" key="9">
    <source>
        <dbReference type="Proteomes" id="UP000269265"/>
    </source>
</evidence>
<evidence type="ECO:0000256" key="1">
    <source>
        <dbReference type="ARBA" id="ARBA00004370"/>
    </source>
</evidence>
<dbReference type="SMART" id="SM00304">
    <property type="entry name" value="HAMP"/>
    <property type="match status" value="1"/>
</dbReference>
<comment type="similarity">
    <text evidence="3">Belongs to the methyl-accepting chemotaxis (MCP) protein family.</text>
</comment>
<name>A0A426VF33_9BURK</name>
<proteinExistence type="inferred from homology"/>
<dbReference type="PROSITE" id="PS50111">
    <property type="entry name" value="CHEMOTAXIS_TRANSDUC_2"/>
    <property type="match status" value="1"/>
</dbReference>
<evidence type="ECO:0000259" key="7">
    <source>
        <dbReference type="PROSITE" id="PS50885"/>
    </source>
</evidence>
<dbReference type="CDD" id="cd11386">
    <property type="entry name" value="MCP_signal"/>
    <property type="match status" value="1"/>
</dbReference>
<evidence type="ECO:0000259" key="6">
    <source>
        <dbReference type="PROSITE" id="PS50111"/>
    </source>
</evidence>
<accession>A0A426VF33</accession>
<dbReference type="GO" id="GO:0005886">
    <property type="term" value="C:plasma membrane"/>
    <property type="evidence" value="ECO:0007669"/>
    <property type="project" value="TreeGrafter"/>
</dbReference>
<dbReference type="Pfam" id="PF00672">
    <property type="entry name" value="HAMP"/>
    <property type="match status" value="1"/>
</dbReference>
<dbReference type="InterPro" id="IPR051310">
    <property type="entry name" value="MCP_chemotaxis"/>
</dbReference>
<dbReference type="Pfam" id="PF00015">
    <property type="entry name" value="MCPsignal"/>
    <property type="match status" value="1"/>
</dbReference>
<feature type="domain" description="Methyl-accepting transducer" evidence="6">
    <location>
        <begin position="400"/>
        <end position="629"/>
    </location>
</feature>
<evidence type="ECO:0000256" key="3">
    <source>
        <dbReference type="ARBA" id="ARBA00029447"/>
    </source>
</evidence>
<dbReference type="GO" id="GO:0004888">
    <property type="term" value="F:transmembrane signaling receptor activity"/>
    <property type="evidence" value="ECO:0007669"/>
    <property type="project" value="InterPro"/>
</dbReference>
<keyword evidence="5" id="KW-0812">Transmembrane</keyword>
<dbReference type="SUPFAM" id="SSF58104">
    <property type="entry name" value="Methyl-accepting chemotaxis protein (MCP) signaling domain"/>
    <property type="match status" value="1"/>
</dbReference>
<dbReference type="PRINTS" id="PR00260">
    <property type="entry name" value="CHEMTRNSDUCR"/>
</dbReference>
<dbReference type="PROSITE" id="PS50885">
    <property type="entry name" value="HAMP"/>
    <property type="match status" value="1"/>
</dbReference>
<comment type="caution">
    <text evidence="8">The sequence shown here is derived from an EMBL/GenBank/DDBJ whole genome shotgun (WGS) entry which is preliminary data.</text>
</comment>
<dbReference type="FunFam" id="1.10.287.950:FF:000001">
    <property type="entry name" value="Methyl-accepting chemotaxis sensory transducer"/>
    <property type="match status" value="1"/>
</dbReference>
<dbReference type="InterPro" id="IPR003660">
    <property type="entry name" value="HAMP_dom"/>
</dbReference>
<dbReference type="OrthoDB" id="343520at2"/>
<dbReference type="EMBL" id="RSED01000003">
    <property type="protein sequence ID" value="RRS05512.1"/>
    <property type="molecule type" value="Genomic_DNA"/>
</dbReference>
<dbReference type="InterPro" id="IPR004090">
    <property type="entry name" value="Chemotax_Me-accpt_rcpt"/>
</dbReference>
<reference evidence="8 9" key="1">
    <citation type="submission" date="2018-12" db="EMBL/GenBank/DDBJ databases">
        <title>The whole draft genome of Aquabacterium sp. SJQ9.</title>
        <authorList>
            <person name="Sun L."/>
            <person name="Gao X."/>
            <person name="Chen W."/>
            <person name="Huang K."/>
        </authorList>
    </citation>
    <scope>NUCLEOTIDE SEQUENCE [LARGE SCALE GENOMIC DNA]</scope>
    <source>
        <strain evidence="8 9">SJQ9</strain>
    </source>
</reference>
<gene>
    <name evidence="8" type="ORF">EIP75_04705</name>
</gene>
<organism evidence="8 9">
    <name type="scientific">Aquabacterium soli</name>
    <dbReference type="NCBI Taxonomy" id="2493092"/>
    <lineage>
        <taxon>Bacteria</taxon>
        <taxon>Pseudomonadati</taxon>
        <taxon>Pseudomonadota</taxon>
        <taxon>Betaproteobacteria</taxon>
        <taxon>Burkholderiales</taxon>
        <taxon>Aquabacterium</taxon>
    </lineage>
</organism>
<dbReference type="GO" id="GO:0006935">
    <property type="term" value="P:chemotaxis"/>
    <property type="evidence" value="ECO:0007669"/>
    <property type="project" value="InterPro"/>
</dbReference>
<feature type="domain" description="HAMP" evidence="7">
    <location>
        <begin position="343"/>
        <end position="395"/>
    </location>
</feature>
<keyword evidence="5" id="KW-1133">Transmembrane helix</keyword>
<comment type="subcellular location">
    <subcellularLocation>
        <location evidence="1">Membrane</location>
    </subcellularLocation>
</comment>
<dbReference type="GO" id="GO:0007165">
    <property type="term" value="P:signal transduction"/>
    <property type="evidence" value="ECO:0007669"/>
    <property type="project" value="UniProtKB-KW"/>
</dbReference>
<keyword evidence="4" id="KW-0807">Transducer</keyword>
<dbReference type="SMART" id="SM00283">
    <property type="entry name" value="MA"/>
    <property type="match status" value="1"/>
</dbReference>
<evidence type="ECO:0000313" key="8">
    <source>
        <dbReference type="EMBL" id="RRS05512.1"/>
    </source>
</evidence>
<dbReference type="Proteomes" id="UP000269265">
    <property type="component" value="Unassembled WGS sequence"/>
</dbReference>
<feature type="transmembrane region" description="Helical" evidence="5">
    <location>
        <begin position="320"/>
        <end position="342"/>
    </location>
</feature>
<dbReference type="RefSeq" id="WP_125242080.1">
    <property type="nucleotide sequence ID" value="NZ_RSED01000003.1"/>
</dbReference>
<evidence type="ECO:0000256" key="4">
    <source>
        <dbReference type="PROSITE-ProRule" id="PRU00284"/>
    </source>
</evidence>
<dbReference type="PANTHER" id="PTHR43531">
    <property type="entry name" value="PROTEIN ICFG"/>
    <property type="match status" value="1"/>
</dbReference>
<keyword evidence="9" id="KW-1185">Reference proteome</keyword>
<dbReference type="InterPro" id="IPR004089">
    <property type="entry name" value="MCPsignal_dom"/>
</dbReference>
<evidence type="ECO:0000256" key="5">
    <source>
        <dbReference type="SAM" id="Phobius"/>
    </source>
</evidence>
<keyword evidence="5" id="KW-0472">Membrane</keyword>
<protein>
    <submittedName>
        <fullName evidence="8">HAMP domain-containing protein</fullName>
    </submittedName>
</protein>
<evidence type="ECO:0000256" key="2">
    <source>
        <dbReference type="ARBA" id="ARBA00022481"/>
    </source>
</evidence>
<dbReference type="PANTHER" id="PTHR43531:SF14">
    <property type="entry name" value="METHYL-ACCEPTING CHEMOTAXIS PROTEIN I-RELATED"/>
    <property type="match status" value="1"/>
</dbReference>
<sequence>MSSISSWIANLSLRGKFGVLGLVALTMAAVPSGMVLHDVIANVKVLQAEQDGLQPSRTMLELIRLTQEHRGLSAAVLGGDPSKQEARQARQQAVDQTYDLLAQQLSAVGQAGRLQPTVEKARSAWQALQKDVTGGGLKPAESLQRHTQLVAQLLLLLEDEMSVSGMALDADVQSYYLIMASLRDLPRMTEKLALARGKGTGMLAQHSSEVKDVIMMNTIVQAAQVHAQDAVRDMEIADHSGDGLTAEVKQAFEASRQAYQQAQVLMAPLLDPAVASNQASGPFFDDMTTTIKAQFAAGDAVITQLTRMFDNRLAHEYRQLTLLVGSMLAAAAVAVWVSMLIVRQTTRTVQMAVRATEALARGDLRGELHTDQRDEVGQMVQTLGRTVVQFRQTLNGIKAASESVATAATQIAQGNEDLSARTENQAASLQETASSMEQMSATVGSNATIAKTANGLAGEASAEASRSGETFARVVSKMETIKQSSQKIAEINAVIDAIAFQTNILALNAAVEAARAGEQGRGFAVVAGEVRTLAQRSAQAAREIKTLISDSVQNVDEGYDLAAETGHSIERLVQQVKQVSQMMGDIAMSSEQQYLGIAQVNQAVTQLDQTTQQNAALVEESSAAASSLNDQATRLREAVDRFTLA</sequence>
<dbReference type="Gene3D" id="1.10.287.950">
    <property type="entry name" value="Methyl-accepting chemotaxis protein"/>
    <property type="match status" value="1"/>
</dbReference>
<keyword evidence="2" id="KW-0488">Methylation</keyword>
<dbReference type="AlphaFoldDB" id="A0A426VF33"/>